<evidence type="ECO:0000313" key="3">
    <source>
        <dbReference type="Proteomes" id="UP000051952"/>
    </source>
</evidence>
<feature type="region of interest" description="Disordered" evidence="1">
    <location>
        <begin position="1"/>
        <end position="26"/>
    </location>
</feature>
<proteinExistence type="predicted"/>
<reference evidence="3" key="1">
    <citation type="submission" date="2015-09" db="EMBL/GenBank/DDBJ databases">
        <authorList>
            <consortium name="Pathogen Informatics"/>
        </authorList>
    </citation>
    <scope>NUCLEOTIDE SEQUENCE [LARGE SCALE GENOMIC DNA]</scope>
    <source>
        <strain evidence="3">Lake Konstanz</strain>
    </source>
</reference>
<dbReference type="EMBL" id="CYKH01000468">
    <property type="protein sequence ID" value="CUF97629.1"/>
    <property type="molecule type" value="Genomic_DNA"/>
</dbReference>
<sequence length="423" mass="46052">MRVPVSAPMSMNTSGTGTAPHALQSRHDEPSNMLLERLRTHFKTSGRVLLFVVGTGVENALKHVDGDPMPASCLHLRAEDFDDLRDLYVKESRLWKLIEQHVEPDEMRGGIFAKLRRLSQNPRMAAMLASVDTEDCSDILLAEATSRGARTTYLRSYVSRVVCLALGQVIESRKTLIHFNDYRTVSQTKLTTMFGAAFAVACSNETQQRGWGGLGDKFGLLSDCCGVTVACTNETQEGGWGDLLGNKFGLLSDCKEPTGVTLSPWLRSQDGVQPRLQLTHRYAMTAATVELGLAGFGLAPPKDGSNSFSQMMMSYLFLHAHGAACAADLGIRLPASVRSDNALAAGAEDPLVPIKDWIRTHASSVNRVTRVELNRPVTTSSDAVRVLTNHVPYGSYATLVDLPSVASSRNWTGATQRLLTCRA</sequence>
<evidence type="ECO:0000313" key="2">
    <source>
        <dbReference type="EMBL" id="CUF97629.1"/>
    </source>
</evidence>
<gene>
    <name evidence="2" type="ORF">BSAL_68360</name>
</gene>
<dbReference type="VEuPathDB" id="TriTrypDB:BSAL_68360"/>
<dbReference type="Proteomes" id="UP000051952">
    <property type="component" value="Unassembled WGS sequence"/>
</dbReference>
<evidence type="ECO:0000256" key="1">
    <source>
        <dbReference type="SAM" id="MobiDB-lite"/>
    </source>
</evidence>
<name>A0A0S4IQQ1_BODSA</name>
<organism evidence="2 3">
    <name type="scientific">Bodo saltans</name>
    <name type="common">Flagellated protozoan</name>
    <dbReference type="NCBI Taxonomy" id="75058"/>
    <lineage>
        <taxon>Eukaryota</taxon>
        <taxon>Discoba</taxon>
        <taxon>Euglenozoa</taxon>
        <taxon>Kinetoplastea</taxon>
        <taxon>Metakinetoplastina</taxon>
        <taxon>Eubodonida</taxon>
        <taxon>Bodonidae</taxon>
        <taxon>Bodo</taxon>
    </lineage>
</organism>
<dbReference type="AlphaFoldDB" id="A0A0S4IQQ1"/>
<protein>
    <submittedName>
        <fullName evidence="2">Uncharacterized protein</fullName>
    </submittedName>
</protein>
<keyword evidence="3" id="KW-1185">Reference proteome</keyword>
<accession>A0A0S4IQQ1</accession>